<dbReference type="Proteomes" id="UP000054908">
    <property type="component" value="Unassembled WGS sequence"/>
</dbReference>
<name>A0A0W0W0I5_9GAMM</name>
<comment type="caution">
    <text evidence="1">The sequence shown here is derived from an EMBL/GenBank/DDBJ whole genome shotgun (WGS) entry which is preliminary data.</text>
</comment>
<dbReference type="AlphaFoldDB" id="A0A0W0W0I5"/>
<keyword evidence="2" id="KW-1185">Reference proteome</keyword>
<dbReference type="PATRIC" id="fig|466.6.peg.1930"/>
<dbReference type="EMBL" id="LNYL01000043">
    <property type="protein sequence ID" value="KTD25753.1"/>
    <property type="molecule type" value="Genomic_DNA"/>
</dbReference>
<gene>
    <name evidence="1" type="ORF">Lmac_1832</name>
</gene>
<reference evidence="1 2" key="1">
    <citation type="submission" date="2015-11" db="EMBL/GenBank/DDBJ databases">
        <title>Genomic analysis of 38 Legionella species identifies large and diverse effector repertoires.</title>
        <authorList>
            <person name="Burstein D."/>
            <person name="Amaro F."/>
            <person name="Zusman T."/>
            <person name="Lifshitz Z."/>
            <person name="Cohen O."/>
            <person name="Gilbert J.A."/>
            <person name="Pupko T."/>
            <person name="Shuman H.A."/>
            <person name="Segal G."/>
        </authorList>
    </citation>
    <scope>NUCLEOTIDE SEQUENCE [LARGE SCALE GENOMIC DNA]</scope>
    <source>
        <strain evidence="1 2">PX-1-G2-E2</strain>
    </source>
</reference>
<organism evidence="1 2">
    <name type="scientific">Legionella maceachernii</name>
    <dbReference type="NCBI Taxonomy" id="466"/>
    <lineage>
        <taxon>Bacteria</taxon>
        <taxon>Pseudomonadati</taxon>
        <taxon>Pseudomonadota</taxon>
        <taxon>Gammaproteobacteria</taxon>
        <taxon>Legionellales</taxon>
        <taxon>Legionellaceae</taxon>
        <taxon>Legionella</taxon>
    </lineage>
</organism>
<accession>A0A0W0W0I5</accession>
<protein>
    <submittedName>
        <fullName evidence="1">Uncharacterized protein</fullName>
    </submittedName>
</protein>
<proteinExistence type="predicted"/>
<sequence>MGEHMLRRVKLFFMIMLPVYSFAEDTELKLYRPFADGTPVVIKEVIPGQCWQQSQRIRREDAWRCVAANKVYDPCFVKEYGSHKEAVCPQSPWVGESVQINLSTPVDNSQNVPLDMAEAYPWAVELTTGEKCQAVDDGAVYDGMKVHYQCNSQTLLIGSVQRCEAKWSILQRNASGISTALVAKAWF</sequence>
<evidence type="ECO:0000313" key="2">
    <source>
        <dbReference type="Proteomes" id="UP000054908"/>
    </source>
</evidence>
<dbReference type="STRING" id="466.Lmac_1832"/>
<evidence type="ECO:0000313" key="1">
    <source>
        <dbReference type="EMBL" id="KTD25753.1"/>
    </source>
</evidence>